<gene>
    <name evidence="3" type="ORF">SAMN02746011_01389</name>
</gene>
<dbReference type="CDD" id="cd06848">
    <property type="entry name" value="GCS_H"/>
    <property type="match status" value="1"/>
</dbReference>
<dbReference type="OrthoDB" id="2401220at2"/>
<reference evidence="4" key="1">
    <citation type="submission" date="2017-02" db="EMBL/GenBank/DDBJ databases">
        <authorList>
            <person name="Varghese N."/>
            <person name="Submissions S."/>
        </authorList>
    </citation>
    <scope>NUCLEOTIDE SEQUENCE [LARGE SCALE GENOMIC DNA]</scope>
    <source>
        <strain evidence="4">DSM 15739</strain>
    </source>
</reference>
<dbReference type="PROSITE" id="PS50968">
    <property type="entry name" value="BIOTINYL_LIPOYL"/>
    <property type="match status" value="1"/>
</dbReference>
<accession>A0A1T4MC10</accession>
<proteinExistence type="predicted"/>
<dbReference type="InterPro" id="IPR000089">
    <property type="entry name" value="Biotin_lipoyl"/>
</dbReference>
<evidence type="ECO:0000259" key="2">
    <source>
        <dbReference type="PROSITE" id="PS50968"/>
    </source>
</evidence>
<keyword evidence="1" id="KW-0450">Lipoyl</keyword>
<evidence type="ECO:0000256" key="1">
    <source>
        <dbReference type="ARBA" id="ARBA00022823"/>
    </source>
</evidence>
<dbReference type="GO" id="GO:0009249">
    <property type="term" value="P:protein lipoylation"/>
    <property type="evidence" value="ECO:0007669"/>
    <property type="project" value="TreeGrafter"/>
</dbReference>
<dbReference type="Proteomes" id="UP000189941">
    <property type="component" value="Unassembled WGS sequence"/>
</dbReference>
<dbReference type="SUPFAM" id="SSF51230">
    <property type="entry name" value="Single hybrid motif"/>
    <property type="match status" value="1"/>
</dbReference>
<name>A0A1T4MC10_9LACT</name>
<dbReference type="Gene3D" id="2.40.50.100">
    <property type="match status" value="1"/>
</dbReference>
<dbReference type="PANTHER" id="PTHR11715">
    <property type="entry name" value="GLYCINE CLEAVAGE SYSTEM H PROTEIN"/>
    <property type="match status" value="1"/>
</dbReference>
<evidence type="ECO:0000313" key="4">
    <source>
        <dbReference type="Proteomes" id="UP000189941"/>
    </source>
</evidence>
<keyword evidence="4" id="KW-1185">Reference proteome</keyword>
<dbReference type="STRING" id="1121925.SAMN02746011_01389"/>
<dbReference type="GO" id="GO:0005960">
    <property type="term" value="C:glycine cleavage complex"/>
    <property type="evidence" value="ECO:0007669"/>
    <property type="project" value="InterPro"/>
</dbReference>
<organism evidence="3 4">
    <name type="scientific">Globicatella sulfidifaciens DSM 15739</name>
    <dbReference type="NCBI Taxonomy" id="1121925"/>
    <lineage>
        <taxon>Bacteria</taxon>
        <taxon>Bacillati</taxon>
        <taxon>Bacillota</taxon>
        <taxon>Bacilli</taxon>
        <taxon>Lactobacillales</taxon>
        <taxon>Aerococcaceae</taxon>
        <taxon>Globicatella</taxon>
    </lineage>
</organism>
<evidence type="ECO:0000313" key="3">
    <source>
        <dbReference type="EMBL" id="SJZ64493.1"/>
    </source>
</evidence>
<sequence length="107" mass="11621">MKKMTDQLWVLQEADQYIIGMTPCLQEEAGDVSYVNIANIGEIEADDTLLNLEASKAAIEVPSPLSGKIVKINEAAIDNPALLNSEDANENWIAVLTDVDASEFEAL</sequence>
<dbReference type="AlphaFoldDB" id="A0A1T4MC10"/>
<dbReference type="Pfam" id="PF01597">
    <property type="entry name" value="GCV_H"/>
    <property type="match status" value="1"/>
</dbReference>
<dbReference type="RefSeq" id="WP_078756124.1">
    <property type="nucleotide sequence ID" value="NZ_FUWO01000011.1"/>
</dbReference>
<protein>
    <submittedName>
        <fullName evidence="3">Glycine cleavage system H protein (Lipoate-binding)</fullName>
    </submittedName>
</protein>
<dbReference type="GO" id="GO:0019464">
    <property type="term" value="P:glycine decarboxylation via glycine cleavage system"/>
    <property type="evidence" value="ECO:0007669"/>
    <property type="project" value="InterPro"/>
</dbReference>
<feature type="domain" description="Lipoyl-binding" evidence="2">
    <location>
        <begin position="16"/>
        <end position="97"/>
    </location>
</feature>
<dbReference type="InterPro" id="IPR011053">
    <property type="entry name" value="Single_hybrid_motif"/>
</dbReference>
<dbReference type="InterPro" id="IPR033753">
    <property type="entry name" value="GCV_H/Fam206"/>
</dbReference>
<dbReference type="PANTHER" id="PTHR11715:SF3">
    <property type="entry name" value="GLYCINE CLEAVAGE SYSTEM H PROTEIN-RELATED"/>
    <property type="match status" value="1"/>
</dbReference>
<dbReference type="InterPro" id="IPR002930">
    <property type="entry name" value="GCV_H"/>
</dbReference>
<dbReference type="EMBL" id="FUWO01000011">
    <property type="protein sequence ID" value="SJZ64493.1"/>
    <property type="molecule type" value="Genomic_DNA"/>
</dbReference>
<dbReference type="GO" id="GO:0005829">
    <property type="term" value="C:cytosol"/>
    <property type="evidence" value="ECO:0007669"/>
    <property type="project" value="TreeGrafter"/>
</dbReference>